<proteinExistence type="predicted"/>
<gene>
    <name evidence="1" type="ORF">GCM10007857_07450</name>
</gene>
<comment type="caution">
    <text evidence="1">The sequence shown here is derived from an EMBL/GenBank/DDBJ whole genome shotgun (WGS) entry which is preliminary data.</text>
</comment>
<keyword evidence="2" id="KW-1185">Reference proteome</keyword>
<evidence type="ECO:0000313" key="2">
    <source>
        <dbReference type="Proteomes" id="UP001156905"/>
    </source>
</evidence>
<protein>
    <submittedName>
        <fullName evidence="1">Uncharacterized protein</fullName>
    </submittedName>
</protein>
<name>A0ABQ6AQ00_9BRAD</name>
<evidence type="ECO:0000313" key="1">
    <source>
        <dbReference type="EMBL" id="GLR84035.1"/>
    </source>
</evidence>
<dbReference type="EMBL" id="BSOW01000002">
    <property type="protein sequence ID" value="GLR84035.1"/>
    <property type="molecule type" value="Genomic_DNA"/>
</dbReference>
<sequence>MQGGGTGSVSVGVDLSGLVGRSLTIAVQEIARALAPEGIDADRVVVAINEAMTEVLVDEEIFDPSTLSADQIVEVLVDYLARILFHQVTEDAGSAWNRSPSEARTIEAENELFDLIKIAMDRQLGPKLANGVGRMSKLDVERAQLNAMQEVWREWETFE</sequence>
<organism evidence="1 2">
    <name type="scientific">Bradyrhizobium iriomotense</name>
    <dbReference type="NCBI Taxonomy" id="441950"/>
    <lineage>
        <taxon>Bacteria</taxon>
        <taxon>Pseudomonadati</taxon>
        <taxon>Pseudomonadota</taxon>
        <taxon>Alphaproteobacteria</taxon>
        <taxon>Hyphomicrobiales</taxon>
        <taxon>Nitrobacteraceae</taxon>
        <taxon>Bradyrhizobium</taxon>
    </lineage>
</organism>
<dbReference type="Proteomes" id="UP001156905">
    <property type="component" value="Unassembled WGS sequence"/>
</dbReference>
<reference evidence="2" key="1">
    <citation type="journal article" date="2019" name="Int. J. Syst. Evol. Microbiol.">
        <title>The Global Catalogue of Microorganisms (GCM) 10K type strain sequencing project: providing services to taxonomists for standard genome sequencing and annotation.</title>
        <authorList>
            <consortium name="The Broad Institute Genomics Platform"/>
            <consortium name="The Broad Institute Genome Sequencing Center for Infectious Disease"/>
            <person name="Wu L."/>
            <person name="Ma J."/>
        </authorList>
    </citation>
    <scope>NUCLEOTIDE SEQUENCE [LARGE SCALE GENOMIC DNA]</scope>
    <source>
        <strain evidence="2">NBRC 102520</strain>
    </source>
</reference>
<accession>A0ABQ6AQ00</accession>